<dbReference type="AlphaFoldDB" id="A0AAN1SZT5"/>
<accession>A0AAN1SZT5</accession>
<name>A0AAN1SZT5_9PROT</name>
<dbReference type="Proteomes" id="UP001319121">
    <property type="component" value="Chromosome"/>
</dbReference>
<protein>
    <submittedName>
        <fullName evidence="1">Uncharacterized protein</fullName>
    </submittedName>
</protein>
<evidence type="ECO:0000313" key="2">
    <source>
        <dbReference type="Proteomes" id="UP001319121"/>
    </source>
</evidence>
<organism evidence="1 2">
    <name type="scientific">Ferrigenium kumadai</name>
    <dbReference type="NCBI Taxonomy" id="1682490"/>
    <lineage>
        <taxon>Bacteria</taxon>
        <taxon>Pseudomonadati</taxon>
        <taxon>Pseudomonadota</taxon>
        <taxon>Betaproteobacteria</taxon>
        <taxon>Nitrosomonadales</taxon>
        <taxon>Gallionellaceae</taxon>
        <taxon>Ferrigenium</taxon>
    </lineage>
</organism>
<dbReference type="KEGG" id="fku:FGKAn22_13540"/>
<dbReference type="EMBL" id="AP019536">
    <property type="protein sequence ID" value="BBI99661.1"/>
    <property type="molecule type" value="Genomic_DNA"/>
</dbReference>
<gene>
    <name evidence="1" type="ORF">FGKAn22_13540</name>
</gene>
<proteinExistence type="predicted"/>
<sequence>MSTSENSFFGRIAALRGARFLAYPNDMSRSLRSVRLALHPEKLNLSEVPYVD</sequence>
<dbReference type="RefSeq" id="WP_212784903.1">
    <property type="nucleotide sequence ID" value="NZ_AP019536.1"/>
</dbReference>
<evidence type="ECO:0000313" key="1">
    <source>
        <dbReference type="EMBL" id="BBI99661.1"/>
    </source>
</evidence>
<keyword evidence="2" id="KW-1185">Reference proteome</keyword>
<reference evidence="1 2" key="1">
    <citation type="submission" date="2019-03" db="EMBL/GenBank/DDBJ databases">
        <title>Complete genome sequence of Ferrigenium kumadai strain An22, a microaerophilic iron-oxidizing bacterium isolated from a paddy field soil.</title>
        <authorList>
            <person name="Watanabe T."/>
            <person name="Asakawa S."/>
        </authorList>
    </citation>
    <scope>NUCLEOTIDE SEQUENCE [LARGE SCALE GENOMIC DNA]</scope>
    <source>
        <strain evidence="1 2">An22</strain>
    </source>
</reference>